<dbReference type="Proteomes" id="UP000664209">
    <property type="component" value="Unassembled WGS sequence"/>
</dbReference>
<evidence type="ECO:0008006" key="3">
    <source>
        <dbReference type="Google" id="ProtNLM"/>
    </source>
</evidence>
<evidence type="ECO:0000313" key="2">
    <source>
        <dbReference type="Proteomes" id="UP000664209"/>
    </source>
</evidence>
<reference evidence="1" key="1">
    <citation type="submission" date="2021-03" db="EMBL/GenBank/DDBJ databases">
        <title>Actinotalea soli sp. nov., isolated from soil.</title>
        <authorList>
            <person name="Ping W."/>
            <person name="Zhang J."/>
        </authorList>
    </citation>
    <scope>NUCLEOTIDE SEQUENCE</scope>
    <source>
        <strain evidence="1">BY-33</strain>
    </source>
</reference>
<sequence length="303" mass="31084">MAGTFLGADPAALRTQALALHRAGDALSSSAHHVSQGLDSLAWHGADATAAREAWRSCFAPILLRCAAALQEGCIRLLDEADHQDGASTGTAPGGMTWDQVRGTAASAHEVVNAALGRLGDVGTVADLVALHAATSRWSNVTLGAPAAVLNQGLEIMQQAQVGPALRHGLTGVAVLGVGSDALMAHRRHSEGDLTGMVDHGASAILGTVGLAPAYSAHGLLLGASWQVGWTVGSHASEAMDGTSFGDRFTERMEPAFQMGGAWGMLNTPGALMVTGAEEVGLRARDTWRWVTGSGTGTLDDGR</sequence>
<accession>A0A939LPX7</accession>
<protein>
    <recommendedName>
        <fullName evidence="3">WXG100 family type VII secretion target</fullName>
    </recommendedName>
</protein>
<comment type="caution">
    <text evidence="1">The sequence shown here is derived from an EMBL/GenBank/DDBJ whole genome shotgun (WGS) entry which is preliminary data.</text>
</comment>
<dbReference type="AlphaFoldDB" id="A0A939LPX7"/>
<keyword evidence="2" id="KW-1185">Reference proteome</keyword>
<name>A0A939LPX7_9CELL</name>
<proteinExistence type="predicted"/>
<dbReference type="EMBL" id="JAGEMK010000001">
    <property type="protein sequence ID" value="MBO1750785.1"/>
    <property type="molecule type" value="Genomic_DNA"/>
</dbReference>
<gene>
    <name evidence="1" type="ORF">J4G33_03110</name>
</gene>
<organism evidence="1 2">
    <name type="scientific">Actinotalea soli</name>
    <dbReference type="NCBI Taxonomy" id="2819234"/>
    <lineage>
        <taxon>Bacteria</taxon>
        <taxon>Bacillati</taxon>
        <taxon>Actinomycetota</taxon>
        <taxon>Actinomycetes</taxon>
        <taxon>Micrococcales</taxon>
        <taxon>Cellulomonadaceae</taxon>
        <taxon>Actinotalea</taxon>
    </lineage>
</organism>
<dbReference type="RefSeq" id="WP_208054396.1">
    <property type="nucleotide sequence ID" value="NZ_JAGEMK010000001.1"/>
</dbReference>
<evidence type="ECO:0000313" key="1">
    <source>
        <dbReference type="EMBL" id="MBO1750785.1"/>
    </source>
</evidence>